<dbReference type="OrthoDB" id="10469560at2759"/>
<dbReference type="Proteomes" id="UP000660729">
    <property type="component" value="Unassembled WGS sequence"/>
</dbReference>
<evidence type="ECO:0000313" key="1">
    <source>
        <dbReference type="EMBL" id="KAF7194717.1"/>
    </source>
</evidence>
<sequence length="376" mass="44545">MAKCGLRAPGRPVIYRNCSVQELTVLIRQRGLILVPKDEDKGKPCRNFMIAALCKADESRCRFMELPHKVRRLIYEYLKPLSADQGTDMRPWPTIALANRKINSEVKRYLYKYKIDFEVRANPEKLTQKMSINDQRISLQRFNVGSRGCIPWPELMLHVHKLSIYIDIDFQGDGQLDLIHIRKINHALYDLYFFGLGKSMWHEIKVDLKCQKIDTARLKFFLYPLIMIANEHSNVPLNTRWLKLSTNLSNNVVESIKYESYYAQHFIVFWSRETATRPFCKIKELRDDTLKLEEFANDWLDHDPPHWPVVTYETSVKSIVERSDLLFTPDEHVRLCDALGYWEGDFTHRAIQFRYYLDYALRFVKDVLDRRMKSLQ</sequence>
<name>A0A8H6RPB9_9PEZI</name>
<dbReference type="EMBL" id="JABCIY010000056">
    <property type="protein sequence ID" value="KAF7194717.1"/>
    <property type="molecule type" value="Genomic_DNA"/>
</dbReference>
<organism evidence="1 2">
    <name type="scientific">Pseudocercospora fuligena</name>
    <dbReference type="NCBI Taxonomy" id="685502"/>
    <lineage>
        <taxon>Eukaryota</taxon>
        <taxon>Fungi</taxon>
        <taxon>Dikarya</taxon>
        <taxon>Ascomycota</taxon>
        <taxon>Pezizomycotina</taxon>
        <taxon>Dothideomycetes</taxon>
        <taxon>Dothideomycetidae</taxon>
        <taxon>Mycosphaerellales</taxon>
        <taxon>Mycosphaerellaceae</taxon>
        <taxon>Pseudocercospora</taxon>
    </lineage>
</organism>
<evidence type="ECO:0000313" key="2">
    <source>
        <dbReference type="Proteomes" id="UP000660729"/>
    </source>
</evidence>
<accession>A0A8H6RPB9</accession>
<reference evidence="1" key="1">
    <citation type="submission" date="2020-04" db="EMBL/GenBank/DDBJ databases">
        <title>Draft genome resource of the tomato pathogen Pseudocercospora fuligena.</title>
        <authorList>
            <person name="Zaccaron A."/>
        </authorList>
    </citation>
    <scope>NUCLEOTIDE SEQUENCE</scope>
    <source>
        <strain evidence="1">PF001</strain>
    </source>
</reference>
<dbReference type="AlphaFoldDB" id="A0A8H6RPB9"/>
<gene>
    <name evidence="1" type="ORF">HII31_03979</name>
</gene>
<comment type="caution">
    <text evidence="1">The sequence shown here is derived from an EMBL/GenBank/DDBJ whole genome shotgun (WGS) entry which is preliminary data.</text>
</comment>
<protein>
    <submittedName>
        <fullName evidence="1">Uncharacterized protein</fullName>
    </submittedName>
</protein>
<proteinExistence type="predicted"/>
<keyword evidence="2" id="KW-1185">Reference proteome</keyword>